<name>A0ABR0GT62_9PEZI</name>
<dbReference type="Proteomes" id="UP001323405">
    <property type="component" value="Unassembled WGS sequence"/>
</dbReference>
<dbReference type="RefSeq" id="XP_062747922.1">
    <property type="nucleotide sequence ID" value="XM_062884995.1"/>
</dbReference>
<sequence length="123" mass="13095">MLPYRSLGFDRNLGVPEFLHLANMLNKDSFEQPRLILKHVNPSSQIRTSAIKDNPTPICKAALPPMGTAPAVKTVEAVGEGIAPVPEGSGTVEFDGLHGSSELPICTAKSPDFDPPADETSMV</sequence>
<dbReference type="GeneID" id="87904902"/>
<evidence type="ECO:0000256" key="1">
    <source>
        <dbReference type="SAM" id="MobiDB-lite"/>
    </source>
</evidence>
<proteinExistence type="predicted"/>
<dbReference type="EMBL" id="JAFFHA010000001">
    <property type="protein sequence ID" value="KAK4658950.1"/>
    <property type="molecule type" value="Genomic_DNA"/>
</dbReference>
<feature type="region of interest" description="Disordered" evidence="1">
    <location>
        <begin position="103"/>
        <end position="123"/>
    </location>
</feature>
<reference evidence="2 3" key="1">
    <citation type="journal article" date="2023" name="bioRxiv">
        <title>High-quality genome assemblies of four members of thePodospora anserinaspecies complex.</title>
        <authorList>
            <person name="Ament-Velasquez S.L."/>
            <person name="Vogan A.A."/>
            <person name="Wallerman O."/>
            <person name="Hartmann F."/>
            <person name="Gautier V."/>
            <person name="Silar P."/>
            <person name="Giraud T."/>
            <person name="Johannesson H."/>
        </authorList>
    </citation>
    <scope>NUCLEOTIDE SEQUENCE [LARGE SCALE GENOMIC DNA]</scope>
    <source>
        <strain evidence="2 3">CBS 415.72m</strain>
    </source>
</reference>
<gene>
    <name evidence="2" type="ORF">QC762_106015</name>
</gene>
<evidence type="ECO:0000313" key="3">
    <source>
        <dbReference type="Proteomes" id="UP001323405"/>
    </source>
</evidence>
<protein>
    <submittedName>
        <fullName evidence="2">Uncharacterized protein</fullName>
    </submittedName>
</protein>
<keyword evidence="3" id="KW-1185">Reference proteome</keyword>
<comment type="caution">
    <text evidence="2">The sequence shown here is derived from an EMBL/GenBank/DDBJ whole genome shotgun (WGS) entry which is preliminary data.</text>
</comment>
<organism evidence="2 3">
    <name type="scientific">Podospora pseudocomata</name>
    <dbReference type="NCBI Taxonomy" id="2093779"/>
    <lineage>
        <taxon>Eukaryota</taxon>
        <taxon>Fungi</taxon>
        <taxon>Dikarya</taxon>
        <taxon>Ascomycota</taxon>
        <taxon>Pezizomycotina</taxon>
        <taxon>Sordariomycetes</taxon>
        <taxon>Sordariomycetidae</taxon>
        <taxon>Sordariales</taxon>
        <taxon>Podosporaceae</taxon>
        <taxon>Podospora</taxon>
    </lineage>
</organism>
<accession>A0ABR0GT62</accession>
<evidence type="ECO:0000313" key="2">
    <source>
        <dbReference type="EMBL" id="KAK4658950.1"/>
    </source>
</evidence>